<reference evidence="2" key="4">
    <citation type="submission" date="2016-10" db="EMBL/GenBank/DDBJ databases">
        <authorList>
            <person name="de Groot N.N."/>
        </authorList>
    </citation>
    <scope>NUCLEOTIDE SEQUENCE [LARGE SCALE GENOMIC DNA]</scope>
    <source>
        <strain evidence="2">DSM 16632</strain>
    </source>
</reference>
<gene>
    <name evidence="2" type="ORF">SAMN02910297_00370</name>
    <name evidence="1" type="ORF">YLM1_0082</name>
</gene>
<dbReference type="STRING" id="294671.YLM1_0082"/>
<dbReference type="GeneID" id="28488380"/>
<protein>
    <submittedName>
        <fullName evidence="1">Uncharacterized protein</fullName>
    </submittedName>
</protein>
<dbReference type="RefSeq" id="WP_067145230.1">
    <property type="nucleotide sequence ID" value="NZ_CP014265.1"/>
</dbReference>
<evidence type="ECO:0000313" key="2">
    <source>
        <dbReference type="EMBL" id="SFL26344.1"/>
    </source>
</evidence>
<dbReference type="KEGG" id="mol:YLM1_0082"/>
<dbReference type="EMBL" id="FOTL01000004">
    <property type="protein sequence ID" value="SFL26344.1"/>
    <property type="molecule type" value="Genomic_DNA"/>
</dbReference>
<dbReference type="AlphaFoldDB" id="A0A126QXX0"/>
<proteinExistence type="predicted"/>
<evidence type="ECO:0000313" key="3">
    <source>
        <dbReference type="Proteomes" id="UP000066376"/>
    </source>
</evidence>
<sequence length="117" mass="13840">MDGIEIVNKFKRETLYEFSEAISILNDEIYLIFKAEIISVDANPSKAKTSKLKRLIKDNENKSETFISYLEIEPIAYLLKTKIKENEYKYDVEAIDNKYMKFIKKNKDKLLKSFLNE</sequence>
<evidence type="ECO:0000313" key="1">
    <source>
        <dbReference type="EMBL" id="AMK14642.1"/>
    </source>
</evidence>
<reference evidence="4" key="3">
    <citation type="submission" date="2016-10" db="EMBL/GenBank/DDBJ databases">
        <authorList>
            <person name="Varghese N."/>
        </authorList>
    </citation>
    <scope>NUCLEOTIDE SEQUENCE [LARGE SCALE GENOMIC DNA]</scope>
    <source>
        <strain evidence="4">DSM 16632</strain>
    </source>
</reference>
<dbReference type="Proteomes" id="UP000066376">
    <property type="component" value="Chromosome"/>
</dbReference>
<dbReference type="PATRIC" id="fig|294671.3.peg.81"/>
<dbReference type="OrthoDB" id="382492at2157"/>
<dbReference type="EMBL" id="CP014265">
    <property type="protein sequence ID" value="AMK14642.1"/>
    <property type="molecule type" value="Genomic_DNA"/>
</dbReference>
<dbReference type="Proteomes" id="UP000183442">
    <property type="component" value="Unassembled WGS sequence"/>
</dbReference>
<accession>A0A126QXX0</accession>
<keyword evidence="3" id="KW-1185">Reference proteome</keyword>
<reference evidence="3" key="2">
    <citation type="submission" date="2016-02" db="EMBL/GenBank/DDBJ databases">
        <title>The draft genome sequence of the rumen methanogen Methanobrevibacter olleyae YLM1.</title>
        <authorList>
            <consortium name="New Zealand Agricultural Greenhouse Gas Research Centre/Pastoral Greenhouse Gas Research Consortium"/>
            <person name="Kelly W.J."/>
            <person name="Li D."/>
            <person name="Lambie S.C."/>
            <person name="Attwood G.T."/>
            <person name="Altermann E."/>
            <person name="Leahy S.C."/>
        </authorList>
    </citation>
    <scope>NUCLEOTIDE SEQUENCE [LARGE SCALE GENOMIC DNA]</scope>
    <source>
        <strain evidence="3">YLM1</strain>
    </source>
</reference>
<evidence type="ECO:0000313" key="4">
    <source>
        <dbReference type="Proteomes" id="UP000183442"/>
    </source>
</evidence>
<organism evidence="1 3">
    <name type="scientific">Methanobrevibacter olleyae</name>
    <dbReference type="NCBI Taxonomy" id="294671"/>
    <lineage>
        <taxon>Archaea</taxon>
        <taxon>Methanobacteriati</taxon>
        <taxon>Methanobacteriota</taxon>
        <taxon>Methanomada group</taxon>
        <taxon>Methanobacteria</taxon>
        <taxon>Methanobacteriales</taxon>
        <taxon>Methanobacteriaceae</taxon>
        <taxon>Methanobrevibacter</taxon>
    </lineage>
</organism>
<name>A0A126QXX0_METOL</name>
<reference evidence="1 3" key="1">
    <citation type="journal article" date="2016" name="Genome Announc.">
        <title>Draft Genome Sequence of the Rumen Methanogen Methanobrevibacter olleyae YLM1.</title>
        <authorList>
            <person name="Kelly W.J."/>
            <person name="Li D."/>
            <person name="Lambie S.C."/>
            <person name="Cox F."/>
            <person name="Attwood G.T."/>
            <person name="Altermann E."/>
            <person name="Leahy S.C."/>
        </authorList>
    </citation>
    <scope>NUCLEOTIDE SEQUENCE [LARGE SCALE GENOMIC DNA]</scope>
    <source>
        <strain evidence="1 3">YLM1</strain>
    </source>
</reference>